<dbReference type="EMBL" id="LAYJ01000101">
    <property type="protein sequence ID" value="KKI50761.1"/>
    <property type="molecule type" value="Genomic_DNA"/>
</dbReference>
<feature type="transmembrane region" description="Helical" evidence="6">
    <location>
        <begin position="172"/>
        <end position="198"/>
    </location>
</feature>
<protein>
    <submittedName>
        <fullName evidence="8">Glycosyltransferase involved in cell wall biogenesis</fullName>
        <ecNumber evidence="8">2.4.-.-</ecNumber>
    </submittedName>
</protein>
<proteinExistence type="inferred from homology"/>
<keyword evidence="4 6" id="KW-1133">Transmembrane helix</keyword>
<evidence type="ECO:0000256" key="6">
    <source>
        <dbReference type="SAM" id="Phobius"/>
    </source>
</evidence>
<keyword evidence="3 6" id="KW-0812">Transmembrane</keyword>
<feature type="transmembrane region" description="Helical" evidence="6">
    <location>
        <begin position="210"/>
        <end position="229"/>
    </location>
</feature>
<sequence length="308" mass="33572">MNHETTAVLLLGPDEKLQNELLDAGAFVSVYSGKSVRSSLRELASDTTYSIFVTVDPADGFSSADILKVAGDASAHPSDIIVGERKTPEKKSLAHTIYCFLAGVETKDITSSLIGMSRENLETMLAMKGNDKLFLQNVILEARAKGIAVKDVETGVALKTEPGFNILKTAKLYLVFIKFSISAFISYLVDIGTFYVFQKVFSFLDDEFKILTATVLSRILCSIATYILNRSAVFQSQAKSAGTAVRFVILAAIQLVASWLLVWGIGSLLGGGDEVNTILKVVVDLVIFMASFTIQRDWVFKESKGLLK</sequence>
<keyword evidence="9" id="KW-1185">Reference proteome</keyword>
<gene>
    <name evidence="8" type="ORF">CHK_1687</name>
</gene>
<dbReference type="GO" id="GO:0000271">
    <property type="term" value="P:polysaccharide biosynthetic process"/>
    <property type="evidence" value="ECO:0007669"/>
    <property type="project" value="InterPro"/>
</dbReference>
<evidence type="ECO:0000313" key="9">
    <source>
        <dbReference type="Proteomes" id="UP000034076"/>
    </source>
</evidence>
<evidence type="ECO:0000256" key="3">
    <source>
        <dbReference type="ARBA" id="ARBA00022692"/>
    </source>
</evidence>
<feature type="transmembrane region" description="Helical" evidence="6">
    <location>
        <begin position="241"/>
        <end position="265"/>
    </location>
</feature>
<dbReference type="STRING" id="270498.CHK_1687"/>
<dbReference type="PANTHER" id="PTHR38459:SF1">
    <property type="entry name" value="PROPHAGE BACTOPRENOL-LINKED GLUCOSE TRANSLOCASE HOMOLOG"/>
    <property type="match status" value="1"/>
</dbReference>
<evidence type="ECO:0000256" key="2">
    <source>
        <dbReference type="ARBA" id="ARBA00009399"/>
    </source>
</evidence>
<dbReference type="Proteomes" id="UP000034076">
    <property type="component" value="Unassembled WGS sequence"/>
</dbReference>
<dbReference type="EC" id="2.4.-.-" evidence="8"/>
<accession>A0A0M2NIG7</accession>
<dbReference type="Pfam" id="PF04138">
    <property type="entry name" value="GtrA_DPMS_TM"/>
    <property type="match status" value="1"/>
</dbReference>
<dbReference type="PANTHER" id="PTHR38459">
    <property type="entry name" value="PROPHAGE BACTOPRENOL-LINKED GLUCOSE TRANSLOCASE HOMOLOG"/>
    <property type="match status" value="1"/>
</dbReference>
<comment type="subcellular location">
    <subcellularLocation>
        <location evidence="1">Membrane</location>
        <topology evidence="1">Multi-pass membrane protein</topology>
    </subcellularLocation>
</comment>
<name>A0A0M2NIG7_9FIRM</name>
<organism evidence="8 9">
    <name type="scientific">Christensenella hongkongensis</name>
    <dbReference type="NCBI Taxonomy" id="270498"/>
    <lineage>
        <taxon>Bacteria</taxon>
        <taxon>Bacillati</taxon>
        <taxon>Bacillota</taxon>
        <taxon>Clostridia</taxon>
        <taxon>Christensenellales</taxon>
        <taxon>Christensenellaceae</taxon>
        <taxon>Christensenella</taxon>
    </lineage>
</organism>
<reference evidence="8 9" key="1">
    <citation type="submission" date="2015-04" db="EMBL/GenBank/DDBJ databases">
        <title>Draft genome sequence of bacteremic isolate Catabacter hongkongensis type strain HKU16T.</title>
        <authorList>
            <person name="Lau S.K."/>
            <person name="Teng J.L."/>
            <person name="Huang Y."/>
            <person name="Curreem S.O."/>
            <person name="Tsui S.K."/>
            <person name="Woo P.C."/>
        </authorList>
    </citation>
    <scope>NUCLEOTIDE SEQUENCE [LARGE SCALE GENOMIC DNA]</scope>
    <source>
        <strain evidence="8 9">HKU16</strain>
    </source>
</reference>
<evidence type="ECO:0000313" key="8">
    <source>
        <dbReference type="EMBL" id="KKI50761.1"/>
    </source>
</evidence>
<feature type="transmembrane region" description="Helical" evidence="6">
    <location>
        <begin position="277"/>
        <end position="294"/>
    </location>
</feature>
<keyword evidence="8" id="KW-0808">Transferase</keyword>
<evidence type="ECO:0000256" key="5">
    <source>
        <dbReference type="ARBA" id="ARBA00023136"/>
    </source>
</evidence>
<dbReference type="AlphaFoldDB" id="A0A0M2NIG7"/>
<dbReference type="RefSeq" id="WP_046443559.1">
    <property type="nucleotide sequence ID" value="NZ_CAUERS010000191.1"/>
</dbReference>
<keyword evidence="8" id="KW-0328">Glycosyltransferase</keyword>
<dbReference type="GO" id="GO:0016757">
    <property type="term" value="F:glycosyltransferase activity"/>
    <property type="evidence" value="ECO:0007669"/>
    <property type="project" value="UniProtKB-KW"/>
</dbReference>
<feature type="domain" description="GtrA/DPMS transmembrane" evidence="7">
    <location>
        <begin position="178"/>
        <end position="300"/>
    </location>
</feature>
<comment type="similarity">
    <text evidence="2">Belongs to the GtrA family.</text>
</comment>
<evidence type="ECO:0000259" key="7">
    <source>
        <dbReference type="Pfam" id="PF04138"/>
    </source>
</evidence>
<evidence type="ECO:0000256" key="1">
    <source>
        <dbReference type="ARBA" id="ARBA00004141"/>
    </source>
</evidence>
<dbReference type="GO" id="GO:0005886">
    <property type="term" value="C:plasma membrane"/>
    <property type="evidence" value="ECO:0007669"/>
    <property type="project" value="TreeGrafter"/>
</dbReference>
<dbReference type="InterPro" id="IPR051401">
    <property type="entry name" value="GtrA_CellWall_Glycosyl"/>
</dbReference>
<comment type="caution">
    <text evidence="8">The sequence shown here is derived from an EMBL/GenBank/DDBJ whole genome shotgun (WGS) entry which is preliminary data.</text>
</comment>
<dbReference type="InterPro" id="IPR007267">
    <property type="entry name" value="GtrA_DPMS_TM"/>
</dbReference>
<evidence type="ECO:0000256" key="4">
    <source>
        <dbReference type="ARBA" id="ARBA00022989"/>
    </source>
</evidence>
<keyword evidence="5 6" id="KW-0472">Membrane</keyword>
<dbReference type="OrthoDB" id="9810303at2"/>